<evidence type="ECO:0000313" key="3">
    <source>
        <dbReference type="EMBL" id="VDN53374.1"/>
    </source>
</evidence>
<evidence type="ECO:0000313" key="6">
    <source>
        <dbReference type="WBParaSite" id="DME_0000973101-mRNA-1"/>
    </source>
</evidence>
<feature type="transmembrane region" description="Helical" evidence="2">
    <location>
        <begin position="362"/>
        <end position="383"/>
    </location>
</feature>
<organism evidence="4 6">
    <name type="scientific">Dracunculus medinensis</name>
    <name type="common">Guinea worm</name>
    <dbReference type="NCBI Taxonomy" id="318479"/>
    <lineage>
        <taxon>Eukaryota</taxon>
        <taxon>Metazoa</taxon>
        <taxon>Ecdysozoa</taxon>
        <taxon>Nematoda</taxon>
        <taxon>Chromadorea</taxon>
        <taxon>Rhabditida</taxon>
        <taxon>Spirurina</taxon>
        <taxon>Dracunculoidea</taxon>
        <taxon>Dracunculidae</taxon>
        <taxon>Dracunculus</taxon>
    </lineage>
</organism>
<name>A0A0N4UP62_DRAME</name>
<dbReference type="Proteomes" id="UP000274756">
    <property type="component" value="Unassembled WGS sequence"/>
</dbReference>
<evidence type="ECO:0000256" key="2">
    <source>
        <dbReference type="SAM" id="Phobius"/>
    </source>
</evidence>
<feature type="transmembrane region" description="Helical" evidence="2">
    <location>
        <begin position="87"/>
        <end position="108"/>
    </location>
</feature>
<evidence type="ECO:0000313" key="5">
    <source>
        <dbReference type="Proteomes" id="UP000274756"/>
    </source>
</evidence>
<dbReference type="InterPro" id="IPR002666">
    <property type="entry name" value="Folate_carrier"/>
</dbReference>
<keyword evidence="2" id="KW-0812">Transmembrane</keyword>
<dbReference type="NCBIfam" id="TIGR00806">
    <property type="entry name" value="rfc"/>
    <property type="match status" value="1"/>
</dbReference>
<dbReference type="PANTHER" id="PTHR10686:SF18">
    <property type="entry name" value="IP11787P-RELATED"/>
    <property type="match status" value="1"/>
</dbReference>
<dbReference type="OrthoDB" id="18814at2759"/>
<sequence length="446" mass="51589">MVRSAKEEAEFFSRIILKITRKSFTVAISNFFRFTLFLNMKWWLQVILLILYAFWKDFKPGEPFLFKYHVIFLNLTEQQLNGEIYPYWTYSYLIAMIPIFLLTDLLLYKPVLMCENIGYIVFRVSLVFLSSVLSQQIGHVFYGIATASEIAFYSYIYASSDKRDYQRITSWTRAASMSGRTVGYLMSQLIIITKLGTYLTINQISLASPIIALIIASCFPKVHWKTLIDRIEKTPGTIDDNNLKLPRTYLAYCRYRIEKMYCNAKTNYSIGFVSKWSLWWAMTTCMSLQVSAYAQTLWGEVQEEERTLNGFAEATYTASATTAILIMHATRIDWDRWGEIALVIISTVDCALLLLFSRTNSIYVMYGCYIGYRTLYQVMITIAQWNLARKMVCCSYGLLFGLNTFIALILQTILTLVIVDKRGLGLNARIQIRYSSFSTFVEDYAA</sequence>
<proteinExistence type="inferred from homology"/>
<keyword evidence="2" id="KW-0472">Membrane</keyword>
<reference evidence="3 5" key="2">
    <citation type="submission" date="2018-11" db="EMBL/GenBank/DDBJ databases">
        <authorList>
            <consortium name="Pathogen Informatics"/>
        </authorList>
    </citation>
    <scope>NUCLEOTIDE SEQUENCE [LARGE SCALE GENOMIC DNA]</scope>
</reference>
<dbReference type="Proteomes" id="UP000038040">
    <property type="component" value="Unplaced"/>
</dbReference>
<feature type="transmembrane region" description="Helical" evidence="2">
    <location>
        <begin position="395"/>
        <end position="419"/>
    </location>
</feature>
<dbReference type="GO" id="GO:0090482">
    <property type="term" value="F:vitamin transmembrane transporter activity"/>
    <property type="evidence" value="ECO:0007669"/>
    <property type="project" value="InterPro"/>
</dbReference>
<dbReference type="AlphaFoldDB" id="A0A0N4UP62"/>
<feature type="transmembrane region" description="Helical" evidence="2">
    <location>
        <begin position="140"/>
        <end position="160"/>
    </location>
</feature>
<evidence type="ECO:0000256" key="1">
    <source>
        <dbReference type="ARBA" id="ARBA00005773"/>
    </source>
</evidence>
<feature type="transmembrane region" description="Helical" evidence="2">
    <location>
        <begin position="31"/>
        <end position="55"/>
    </location>
</feature>
<gene>
    <name evidence="3" type="ORF">DME_LOCUS3347</name>
</gene>
<dbReference type="EMBL" id="UYYG01000125">
    <property type="protein sequence ID" value="VDN53374.1"/>
    <property type="molecule type" value="Genomic_DNA"/>
</dbReference>
<protein>
    <submittedName>
        <fullName evidence="6">Thiamine transporter 2</fullName>
    </submittedName>
</protein>
<keyword evidence="5" id="KW-1185">Reference proteome</keyword>
<dbReference type="SUPFAM" id="SSF103473">
    <property type="entry name" value="MFS general substrate transporter"/>
    <property type="match status" value="1"/>
</dbReference>
<accession>A0A0N4UP62</accession>
<dbReference type="Pfam" id="PF01770">
    <property type="entry name" value="Folate_carrier"/>
    <property type="match status" value="1"/>
</dbReference>
<feature type="transmembrane region" description="Helical" evidence="2">
    <location>
        <begin position="337"/>
        <end position="356"/>
    </location>
</feature>
<dbReference type="Gene3D" id="1.20.1250.20">
    <property type="entry name" value="MFS general substrate transporter like domains"/>
    <property type="match status" value="1"/>
</dbReference>
<reference evidence="6" key="1">
    <citation type="submission" date="2017-02" db="UniProtKB">
        <authorList>
            <consortium name="WormBaseParasite"/>
        </authorList>
    </citation>
    <scope>IDENTIFICATION</scope>
</reference>
<feature type="transmembrane region" description="Helical" evidence="2">
    <location>
        <begin position="117"/>
        <end position="134"/>
    </location>
</feature>
<evidence type="ECO:0000313" key="4">
    <source>
        <dbReference type="Proteomes" id="UP000038040"/>
    </source>
</evidence>
<dbReference type="WBParaSite" id="DME_0000973101-mRNA-1">
    <property type="protein sequence ID" value="DME_0000973101-mRNA-1"/>
    <property type="gene ID" value="DME_0000973101"/>
</dbReference>
<dbReference type="InterPro" id="IPR036259">
    <property type="entry name" value="MFS_trans_sf"/>
</dbReference>
<dbReference type="GO" id="GO:0005886">
    <property type="term" value="C:plasma membrane"/>
    <property type="evidence" value="ECO:0007669"/>
    <property type="project" value="TreeGrafter"/>
</dbReference>
<keyword evidence="2" id="KW-1133">Transmembrane helix</keyword>
<dbReference type="PANTHER" id="PTHR10686">
    <property type="entry name" value="FOLATE TRANSPORTER"/>
    <property type="match status" value="1"/>
</dbReference>
<comment type="similarity">
    <text evidence="1">Belongs to the reduced folate carrier (RFC) transporter (TC 2.A.48) family.</text>
</comment>